<keyword evidence="2" id="KW-0819">tRNA processing</keyword>
<evidence type="ECO:0008006" key="10">
    <source>
        <dbReference type="Google" id="ProtNLM"/>
    </source>
</evidence>
<evidence type="ECO:0000256" key="2">
    <source>
        <dbReference type="ARBA" id="ARBA00022694"/>
    </source>
</evidence>
<dbReference type="Proteomes" id="UP000249390">
    <property type="component" value="Unassembled WGS sequence"/>
</dbReference>
<gene>
    <name evidence="8" type="ORF">DM860_007318</name>
</gene>
<protein>
    <recommendedName>
        <fullName evidence="10">Pop1 N-terminal domain-containing protein</fullName>
    </recommendedName>
</protein>
<evidence type="ECO:0000313" key="8">
    <source>
        <dbReference type="EMBL" id="RAL52461.1"/>
    </source>
</evidence>
<evidence type="ECO:0000259" key="6">
    <source>
        <dbReference type="Pfam" id="PF08170"/>
    </source>
</evidence>
<evidence type="ECO:0000256" key="4">
    <source>
        <dbReference type="SAM" id="MobiDB-lite"/>
    </source>
</evidence>
<proteinExistence type="predicted"/>
<feature type="domain" description="Pop1 N-terminal" evidence="5">
    <location>
        <begin position="56"/>
        <end position="178"/>
    </location>
</feature>
<comment type="caution">
    <text evidence="8">The sequence shown here is derived from an EMBL/GenBank/DDBJ whole genome shotgun (WGS) entry which is preliminary data.</text>
</comment>
<name>A0A328E7J7_9ASTE</name>
<accession>A0A328E7J7</accession>
<dbReference type="InterPro" id="IPR039182">
    <property type="entry name" value="Pop1"/>
</dbReference>
<dbReference type="InterPro" id="IPR012590">
    <property type="entry name" value="POPLD_dom"/>
</dbReference>
<dbReference type="EMBL" id="NQVE01000034">
    <property type="protein sequence ID" value="RAL52461.1"/>
    <property type="molecule type" value="Genomic_DNA"/>
</dbReference>
<feature type="compositionally biased region" description="Basic residues" evidence="4">
    <location>
        <begin position="66"/>
        <end position="76"/>
    </location>
</feature>
<dbReference type="AlphaFoldDB" id="A0A328E7J7"/>
<dbReference type="PANTHER" id="PTHR22731:SF3">
    <property type="entry name" value="RIBONUCLEASES P_MRP PROTEIN SUBUNIT POP1"/>
    <property type="match status" value="1"/>
</dbReference>
<feature type="domain" description="POPLD" evidence="6">
    <location>
        <begin position="497"/>
        <end position="573"/>
    </location>
</feature>
<dbReference type="GO" id="GO:0000172">
    <property type="term" value="C:ribonuclease MRP complex"/>
    <property type="evidence" value="ECO:0007669"/>
    <property type="project" value="InterPro"/>
</dbReference>
<reference evidence="8 9" key="1">
    <citation type="submission" date="2018-06" db="EMBL/GenBank/DDBJ databases">
        <title>The Genome of Cuscuta australis (Dodder) Provides Insight into the Evolution of Plant Parasitism.</title>
        <authorList>
            <person name="Liu H."/>
        </authorList>
    </citation>
    <scope>NUCLEOTIDE SEQUENCE [LARGE SCALE GENOMIC DNA]</scope>
    <source>
        <strain evidence="9">cv. Yunnan</strain>
        <tissue evidence="8">Vines</tissue>
    </source>
</reference>
<feature type="region of interest" description="Disordered" evidence="4">
    <location>
        <begin position="43"/>
        <end position="97"/>
    </location>
</feature>
<comment type="subcellular location">
    <subcellularLocation>
        <location evidence="1">Nucleus</location>
    </subcellularLocation>
</comment>
<evidence type="ECO:0000256" key="1">
    <source>
        <dbReference type="ARBA" id="ARBA00004123"/>
    </source>
</evidence>
<keyword evidence="9" id="KW-1185">Reference proteome</keyword>
<keyword evidence="3" id="KW-0539">Nucleus</keyword>
<dbReference type="InterPro" id="IPR009723">
    <property type="entry name" value="Pop1_N"/>
</dbReference>
<feature type="domain" description="POP1 C-terminal" evidence="7">
    <location>
        <begin position="753"/>
        <end position="838"/>
    </location>
</feature>
<organism evidence="8 9">
    <name type="scientific">Cuscuta australis</name>
    <dbReference type="NCBI Taxonomy" id="267555"/>
    <lineage>
        <taxon>Eukaryota</taxon>
        <taxon>Viridiplantae</taxon>
        <taxon>Streptophyta</taxon>
        <taxon>Embryophyta</taxon>
        <taxon>Tracheophyta</taxon>
        <taxon>Spermatophyta</taxon>
        <taxon>Magnoliopsida</taxon>
        <taxon>eudicotyledons</taxon>
        <taxon>Gunneridae</taxon>
        <taxon>Pentapetalae</taxon>
        <taxon>asterids</taxon>
        <taxon>lamiids</taxon>
        <taxon>Solanales</taxon>
        <taxon>Convolvulaceae</taxon>
        <taxon>Cuscuteae</taxon>
        <taxon>Cuscuta</taxon>
        <taxon>Cuscuta subgen. Grammica</taxon>
        <taxon>Cuscuta sect. Cleistogrammica</taxon>
    </lineage>
</organism>
<dbReference type="Pfam" id="PF22770">
    <property type="entry name" value="POP1_C"/>
    <property type="match status" value="1"/>
</dbReference>
<dbReference type="PANTHER" id="PTHR22731">
    <property type="entry name" value="RIBONUCLEASES P/MRP PROTEIN SUBUNIT POP1"/>
    <property type="match status" value="1"/>
</dbReference>
<dbReference type="InterPro" id="IPR055079">
    <property type="entry name" value="POP1_C"/>
</dbReference>
<dbReference type="Pfam" id="PF08170">
    <property type="entry name" value="POPLD"/>
    <property type="match status" value="1"/>
</dbReference>
<sequence length="850" mass="96203">MTQSNQRGRSQTLVVPPRTINVQKFAESRGPELGTLHSIIKNRLQNDFSSQRSKRRRTTGHDNRSTKNKHRKRQKVGNKDVDKTASLGNDKAAPRRVRRRTELRMNPNSGFLTSGDGTKRLRTHVWHAKRFTMTKLWGFHLPLGLHGRGRGSMALLKKLKDSALVHDTSYLTIVQLEGPEDMVLSILDKTTVHSSSQSENASQDILSGFICGKAMLHHYGVPFSAAIAPITYMWQPQNFCCINAKATEDTYEKQNGFDDFASSRQLWIFINASAFREGFEALQHACKRQITTVLNHPMNDSKCTVSCISLEDRLANLDVIGSRALHVLRKTLNPATCNAPRRDSESKFVKTFEEDQIPSFGVISITVDDPRTFTEGGVANSSYINAEGALAYKKHEIKGNASSVDNSEKESNSPPCKFSEFKENSNLSENMDLWHVYKDVHPPVDESLLCSKRHNQRMELFGLDNRISGAFNTPVNIQHSRCPILLIKNYRQKSFIRWSIILPLSWVKVIWMSLISNGAHAIGLREKHWVACEAGLPYFPFDFPDCNSYSCLMEMDEAAADESARRTPLSSRPFRVPILSPWNSVHLALDKRSPTERSFPLHCKDLCTKEFKQRSFHDFTGCGEDQHATTPFQGFIARTSHILSRFLNQINGSHLLLFPKFSNGENNIFTVIKDKMWNEHSDMVISPVNYGPKLCFVRVLLRAYRKGVFEGGAVVCAPHADEILLLTQRSECSEGELQITESSVRSYFARQDDGKWECQIPTDPVTEDSYRPPIGFVTTGSILGSKKPVAVALCEAINLACLREDQWRVASLKRRKEIYVLVRNLRSTTFRLATANIILEQSEDDDIDYL</sequence>
<evidence type="ECO:0000313" key="9">
    <source>
        <dbReference type="Proteomes" id="UP000249390"/>
    </source>
</evidence>
<dbReference type="GO" id="GO:0001682">
    <property type="term" value="P:tRNA 5'-leader removal"/>
    <property type="evidence" value="ECO:0007669"/>
    <property type="project" value="InterPro"/>
</dbReference>
<evidence type="ECO:0000259" key="5">
    <source>
        <dbReference type="Pfam" id="PF06978"/>
    </source>
</evidence>
<evidence type="ECO:0000259" key="7">
    <source>
        <dbReference type="Pfam" id="PF22770"/>
    </source>
</evidence>
<dbReference type="GO" id="GO:0005655">
    <property type="term" value="C:nucleolar ribonuclease P complex"/>
    <property type="evidence" value="ECO:0007669"/>
    <property type="project" value="InterPro"/>
</dbReference>
<dbReference type="Pfam" id="PF06978">
    <property type="entry name" value="POP1_N"/>
    <property type="match status" value="1"/>
</dbReference>
<evidence type="ECO:0000256" key="3">
    <source>
        <dbReference type="ARBA" id="ARBA00023242"/>
    </source>
</evidence>